<dbReference type="GO" id="GO:0006633">
    <property type="term" value="P:fatty acid biosynthetic process"/>
    <property type="evidence" value="ECO:0007669"/>
    <property type="project" value="TreeGrafter"/>
</dbReference>
<reference evidence="4 5" key="1">
    <citation type="submission" date="2015-08" db="EMBL/GenBank/DDBJ databases">
        <title>Emmonsia species relationships and genome sequence.</title>
        <authorList>
            <person name="Cuomo C.A."/>
            <person name="Schwartz I.S."/>
            <person name="Kenyon C."/>
            <person name="De Hoog G.S."/>
            <person name="Govender N.P."/>
            <person name="Botha A."/>
            <person name="Moreno L."/>
            <person name="De Vries M."/>
            <person name="Munoz J.F."/>
            <person name="Stielow J.B."/>
        </authorList>
    </citation>
    <scope>NUCLEOTIDE SEQUENCE [LARGE SCALE GENOMIC DNA]</scope>
    <source>
        <strain evidence="4 5">EI222</strain>
    </source>
</reference>
<dbReference type="PROSITE" id="PS00061">
    <property type="entry name" value="ADH_SHORT"/>
    <property type="match status" value="1"/>
</dbReference>
<dbReference type="GO" id="GO:0016616">
    <property type="term" value="F:oxidoreductase activity, acting on the CH-OH group of donors, NAD or NADP as acceptor"/>
    <property type="evidence" value="ECO:0007669"/>
    <property type="project" value="TreeGrafter"/>
</dbReference>
<evidence type="ECO:0000256" key="3">
    <source>
        <dbReference type="RuleBase" id="RU000363"/>
    </source>
</evidence>
<gene>
    <name evidence="4" type="ORF">ACJ73_02336</name>
</gene>
<evidence type="ECO:0000256" key="2">
    <source>
        <dbReference type="ARBA" id="ARBA00022857"/>
    </source>
</evidence>
<dbReference type="PANTHER" id="PTHR42760:SF111">
    <property type="entry name" value="3-OXOACYL-(ACYL-CARRIER-PROTEIN) REDUCTASE (AFU_ORTHOLOGUE AFUA_1G10100)"/>
    <property type="match status" value="1"/>
</dbReference>
<proteinExistence type="inferred from homology"/>
<dbReference type="STRING" id="1658174.A0A1J9QCU6"/>
<comment type="caution">
    <text evidence="4">The sequence shown here is derived from an EMBL/GenBank/DDBJ whole genome shotgun (WGS) entry which is preliminary data.</text>
</comment>
<keyword evidence="2" id="KW-0521">NADP</keyword>
<dbReference type="SUPFAM" id="SSF51735">
    <property type="entry name" value="NAD(P)-binding Rossmann-fold domains"/>
    <property type="match status" value="1"/>
</dbReference>
<dbReference type="VEuPathDB" id="FungiDB:ACJ73_02336"/>
<comment type="similarity">
    <text evidence="1 3">Belongs to the short-chain dehydrogenases/reductases (SDR) family.</text>
</comment>
<dbReference type="CDD" id="cd05233">
    <property type="entry name" value="SDR_c"/>
    <property type="match status" value="1"/>
</dbReference>
<keyword evidence="5" id="KW-1185">Reference proteome</keyword>
<dbReference type="EMBL" id="LGTZ01000246">
    <property type="protein sequence ID" value="OJD26280.1"/>
    <property type="molecule type" value="Genomic_DNA"/>
</dbReference>
<dbReference type="AlphaFoldDB" id="A0A1J9QCU6"/>
<evidence type="ECO:0000256" key="1">
    <source>
        <dbReference type="ARBA" id="ARBA00006484"/>
    </source>
</evidence>
<organism evidence="4 5">
    <name type="scientific">Blastomyces percursus</name>
    <dbReference type="NCBI Taxonomy" id="1658174"/>
    <lineage>
        <taxon>Eukaryota</taxon>
        <taxon>Fungi</taxon>
        <taxon>Dikarya</taxon>
        <taxon>Ascomycota</taxon>
        <taxon>Pezizomycotina</taxon>
        <taxon>Eurotiomycetes</taxon>
        <taxon>Eurotiomycetidae</taxon>
        <taxon>Onygenales</taxon>
        <taxon>Ajellomycetaceae</taxon>
        <taxon>Blastomyces</taxon>
    </lineage>
</organism>
<dbReference type="PRINTS" id="PR00080">
    <property type="entry name" value="SDRFAMILY"/>
</dbReference>
<dbReference type="InterPro" id="IPR002347">
    <property type="entry name" value="SDR_fam"/>
</dbReference>
<dbReference type="PANTHER" id="PTHR42760">
    <property type="entry name" value="SHORT-CHAIN DEHYDROGENASES/REDUCTASES FAMILY MEMBER"/>
    <property type="match status" value="1"/>
</dbReference>
<dbReference type="Pfam" id="PF00106">
    <property type="entry name" value="adh_short"/>
    <property type="match status" value="1"/>
</dbReference>
<dbReference type="Gene3D" id="3.40.50.720">
    <property type="entry name" value="NAD(P)-binding Rossmann-like Domain"/>
    <property type="match status" value="1"/>
</dbReference>
<dbReference type="OrthoDB" id="47007at2759"/>
<evidence type="ECO:0000313" key="4">
    <source>
        <dbReference type="EMBL" id="OJD26280.1"/>
    </source>
</evidence>
<accession>A0A1J9QCU6</accession>
<dbReference type="PRINTS" id="PR00081">
    <property type="entry name" value="GDHRDH"/>
</dbReference>
<name>A0A1J9QCU6_9EURO</name>
<sequence length="330" mass="36248">MSAGGSRPLEGKFTIITGGSRVNTSQLIAVTNAVPLPTCSTTTYTKKSTRAYNSCILIDFLKKGLEQPLPITWHRKAAPIFSTTSSTERTLQLCEELTKTNSIRCIKPLHQFIHQQLNHRHRINNAGIGGDKLFNDPVRGPINAGSGFFHHMYTVNVVAPLILTQAVAPYLPQDRSGRIVNLSSVSASLGFEGQSVYGGTKAAIEAMTRTWARELGDHATVNVINPGPVIGDMYWEAREDFWKVMQGSQDNTPSNRLAVDGGFVRTGAERLSEETQKVVREKMGRRRPAFTDEVAGWACCARRMGSGVLGAYLSSPIDEWLLGVEETWVN</sequence>
<dbReference type="InterPro" id="IPR020904">
    <property type="entry name" value="Sc_DH/Rdtase_CS"/>
</dbReference>
<protein>
    <submittedName>
        <fullName evidence="4">Uncharacterized protein</fullName>
    </submittedName>
</protein>
<dbReference type="GO" id="GO:0048038">
    <property type="term" value="F:quinone binding"/>
    <property type="evidence" value="ECO:0007669"/>
    <property type="project" value="TreeGrafter"/>
</dbReference>
<dbReference type="Proteomes" id="UP000242791">
    <property type="component" value="Unassembled WGS sequence"/>
</dbReference>
<dbReference type="InterPro" id="IPR036291">
    <property type="entry name" value="NAD(P)-bd_dom_sf"/>
</dbReference>
<evidence type="ECO:0000313" key="5">
    <source>
        <dbReference type="Proteomes" id="UP000242791"/>
    </source>
</evidence>